<keyword evidence="3" id="KW-1185">Reference proteome</keyword>
<evidence type="ECO:0000256" key="1">
    <source>
        <dbReference type="SAM" id="MobiDB-lite"/>
    </source>
</evidence>
<sequence length="60" mass="6586">MSNPRTASILQRVPAILAVTANSYGLPWQADGVRKPEAARERRRSERQDKASGCDKPAAH</sequence>
<proteinExistence type="predicted"/>
<gene>
    <name evidence="2" type="ORF">JJ685_27345</name>
</gene>
<dbReference type="AlphaFoldDB" id="A0A936Z4K1"/>
<dbReference type="Proteomes" id="UP000599109">
    <property type="component" value="Unassembled WGS sequence"/>
</dbReference>
<evidence type="ECO:0000313" key="3">
    <source>
        <dbReference type="Proteomes" id="UP000599109"/>
    </source>
</evidence>
<reference evidence="2 3" key="1">
    <citation type="journal article" date="2017" name="Int. J. Syst. Evol. Microbiol.">
        <title>Ramlibacter monticola sp. nov., isolated from forest soil.</title>
        <authorList>
            <person name="Chaudhary D.K."/>
            <person name="Kim J."/>
        </authorList>
    </citation>
    <scope>NUCLEOTIDE SEQUENCE [LARGE SCALE GENOMIC DNA]</scope>
    <source>
        <strain evidence="2 3">KACC 19175</strain>
    </source>
</reference>
<protein>
    <submittedName>
        <fullName evidence="2">Uncharacterized protein</fullName>
    </submittedName>
</protein>
<dbReference type="RefSeq" id="WP_201677551.1">
    <property type="nucleotide sequence ID" value="NZ_JAEQNE010000010.1"/>
</dbReference>
<dbReference type="EMBL" id="JAEQNE010000010">
    <property type="protein sequence ID" value="MBL0394884.1"/>
    <property type="molecule type" value="Genomic_DNA"/>
</dbReference>
<evidence type="ECO:0000313" key="2">
    <source>
        <dbReference type="EMBL" id="MBL0394884.1"/>
    </source>
</evidence>
<name>A0A936Z4K1_9BURK</name>
<feature type="region of interest" description="Disordered" evidence="1">
    <location>
        <begin position="28"/>
        <end position="60"/>
    </location>
</feature>
<accession>A0A936Z4K1</accession>
<comment type="caution">
    <text evidence="2">The sequence shown here is derived from an EMBL/GenBank/DDBJ whole genome shotgun (WGS) entry which is preliminary data.</text>
</comment>
<organism evidence="2 3">
    <name type="scientific">Ramlibacter monticola</name>
    <dbReference type="NCBI Taxonomy" id="1926872"/>
    <lineage>
        <taxon>Bacteria</taxon>
        <taxon>Pseudomonadati</taxon>
        <taxon>Pseudomonadota</taxon>
        <taxon>Betaproteobacteria</taxon>
        <taxon>Burkholderiales</taxon>
        <taxon>Comamonadaceae</taxon>
        <taxon>Ramlibacter</taxon>
    </lineage>
</organism>
<feature type="compositionally biased region" description="Basic and acidic residues" evidence="1">
    <location>
        <begin position="32"/>
        <end position="60"/>
    </location>
</feature>